<proteinExistence type="predicted"/>
<protein>
    <submittedName>
        <fullName evidence="1">Uncharacterized protein</fullName>
    </submittedName>
</protein>
<evidence type="ECO:0000313" key="1">
    <source>
        <dbReference type="EMBL" id="TEB31875.1"/>
    </source>
</evidence>
<dbReference type="EMBL" id="QPFP01000017">
    <property type="protein sequence ID" value="TEB31875.1"/>
    <property type="molecule type" value="Genomic_DNA"/>
</dbReference>
<evidence type="ECO:0000313" key="2">
    <source>
        <dbReference type="Proteomes" id="UP000298030"/>
    </source>
</evidence>
<dbReference type="Proteomes" id="UP000298030">
    <property type="component" value="Unassembled WGS sequence"/>
</dbReference>
<accession>A0A4Y7TCH4</accession>
<gene>
    <name evidence="1" type="ORF">FA13DRAFT_312936</name>
</gene>
<comment type="caution">
    <text evidence="1">The sequence shown here is derived from an EMBL/GenBank/DDBJ whole genome shotgun (WGS) entry which is preliminary data.</text>
</comment>
<name>A0A4Y7TCH4_COPMI</name>
<reference evidence="1 2" key="1">
    <citation type="journal article" date="2019" name="Nat. Ecol. Evol.">
        <title>Megaphylogeny resolves global patterns of mushroom evolution.</title>
        <authorList>
            <person name="Varga T."/>
            <person name="Krizsan K."/>
            <person name="Foldi C."/>
            <person name="Dima B."/>
            <person name="Sanchez-Garcia M."/>
            <person name="Sanchez-Ramirez S."/>
            <person name="Szollosi G.J."/>
            <person name="Szarkandi J.G."/>
            <person name="Papp V."/>
            <person name="Albert L."/>
            <person name="Andreopoulos W."/>
            <person name="Angelini C."/>
            <person name="Antonin V."/>
            <person name="Barry K.W."/>
            <person name="Bougher N.L."/>
            <person name="Buchanan P."/>
            <person name="Buyck B."/>
            <person name="Bense V."/>
            <person name="Catcheside P."/>
            <person name="Chovatia M."/>
            <person name="Cooper J."/>
            <person name="Damon W."/>
            <person name="Desjardin D."/>
            <person name="Finy P."/>
            <person name="Geml J."/>
            <person name="Haridas S."/>
            <person name="Hughes K."/>
            <person name="Justo A."/>
            <person name="Karasinski D."/>
            <person name="Kautmanova I."/>
            <person name="Kiss B."/>
            <person name="Kocsube S."/>
            <person name="Kotiranta H."/>
            <person name="LaButti K.M."/>
            <person name="Lechner B.E."/>
            <person name="Liimatainen K."/>
            <person name="Lipzen A."/>
            <person name="Lukacs Z."/>
            <person name="Mihaltcheva S."/>
            <person name="Morgado L.N."/>
            <person name="Niskanen T."/>
            <person name="Noordeloos M.E."/>
            <person name="Ohm R.A."/>
            <person name="Ortiz-Santana B."/>
            <person name="Ovrebo C."/>
            <person name="Racz N."/>
            <person name="Riley R."/>
            <person name="Savchenko A."/>
            <person name="Shiryaev A."/>
            <person name="Soop K."/>
            <person name="Spirin V."/>
            <person name="Szebenyi C."/>
            <person name="Tomsovsky M."/>
            <person name="Tulloss R.E."/>
            <person name="Uehling J."/>
            <person name="Grigoriev I.V."/>
            <person name="Vagvolgyi C."/>
            <person name="Papp T."/>
            <person name="Martin F.M."/>
            <person name="Miettinen O."/>
            <person name="Hibbett D.S."/>
            <person name="Nagy L.G."/>
        </authorList>
    </citation>
    <scope>NUCLEOTIDE SEQUENCE [LARGE SCALE GENOMIC DNA]</scope>
    <source>
        <strain evidence="1 2">FP101781</strain>
    </source>
</reference>
<keyword evidence="2" id="KW-1185">Reference proteome</keyword>
<sequence>MTVPRDDILRTLIHDPAAPIPLLPKLRTLGFHAWYSTTTIVRLDLDVLIRVIQSRTSAPADQEGRIGGALQETIFVYTSDWGIHQAIFVDDFISRFDRGFDPALDHTTRSVVAAFGRDLTEEGFSFWRNDPEVFSPKGSRENGGSNTKC</sequence>
<organism evidence="1 2">
    <name type="scientific">Coprinellus micaceus</name>
    <name type="common">Glistening ink-cap mushroom</name>
    <name type="synonym">Coprinus micaceus</name>
    <dbReference type="NCBI Taxonomy" id="71717"/>
    <lineage>
        <taxon>Eukaryota</taxon>
        <taxon>Fungi</taxon>
        <taxon>Dikarya</taxon>
        <taxon>Basidiomycota</taxon>
        <taxon>Agaricomycotina</taxon>
        <taxon>Agaricomycetes</taxon>
        <taxon>Agaricomycetidae</taxon>
        <taxon>Agaricales</taxon>
        <taxon>Agaricineae</taxon>
        <taxon>Psathyrellaceae</taxon>
        <taxon>Coprinellus</taxon>
    </lineage>
</organism>
<dbReference type="AlphaFoldDB" id="A0A4Y7TCH4"/>